<protein>
    <submittedName>
        <fullName evidence="1">Uncharacterized protein</fullName>
    </submittedName>
</protein>
<dbReference type="Proteomes" id="UP000001055">
    <property type="component" value="Unassembled WGS sequence"/>
</dbReference>
<dbReference type="InParanoid" id="Q0V7I0"/>
<dbReference type="AlphaFoldDB" id="Q0V7I0"/>
<accession>Q0V7I0</accession>
<reference evidence="2" key="1">
    <citation type="journal article" date="2007" name="Plant Cell">
        <title>Dothideomycete-plant interactions illuminated by genome sequencing and EST analysis of the wheat pathogen Stagonospora nodorum.</title>
        <authorList>
            <person name="Hane J.K."/>
            <person name="Lowe R.G."/>
            <person name="Solomon P.S."/>
            <person name="Tan K.C."/>
            <person name="Schoch C.L."/>
            <person name="Spatafora J.W."/>
            <person name="Crous P.W."/>
            <person name="Kodira C."/>
            <person name="Birren B.W."/>
            <person name="Galagan J.E."/>
            <person name="Torriani S.F."/>
            <person name="McDonald B.A."/>
            <person name="Oliver R.P."/>
        </authorList>
    </citation>
    <scope>NUCLEOTIDE SEQUENCE [LARGE SCALE GENOMIC DNA]</scope>
    <source>
        <strain evidence="2">SN15 / ATCC MYA-4574 / FGSC 10173</strain>
    </source>
</reference>
<dbReference type="RefSeq" id="XP_001790732.1">
    <property type="nucleotide sequence ID" value="XM_001790680.1"/>
</dbReference>
<evidence type="ECO:0000313" key="1">
    <source>
        <dbReference type="EMBL" id="EAT91529.1"/>
    </source>
</evidence>
<dbReference type="KEGG" id="pno:SNOG_00034"/>
<evidence type="ECO:0000313" key="2">
    <source>
        <dbReference type="Proteomes" id="UP000001055"/>
    </source>
</evidence>
<organism evidence="1 2">
    <name type="scientific">Phaeosphaeria nodorum (strain SN15 / ATCC MYA-4574 / FGSC 10173)</name>
    <name type="common">Glume blotch fungus</name>
    <name type="synonym">Parastagonospora nodorum</name>
    <dbReference type="NCBI Taxonomy" id="321614"/>
    <lineage>
        <taxon>Eukaryota</taxon>
        <taxon>Fungi</taxon>
        <taxon>Dikarya</taxon>
        <taxon>Ascomycota</taxon>
        <taxon>Pezizomycotina</taxon>
        <taxon>Dothideomycetes</taxon>
        <taxon>Pleosporomycetidae</taxon>
        <taxon>Pleosporales</taxon>
        <taxon>Pleosporineae</taxon>
        <taxon>Phaeosphaeriaceae</taxon>
        <taxon>Parastagonospora</taxon>
    </lineage>
</organism>
<gene>
    <name evidence="1" type="ORF">SNOG_00034</name>
</gene>
<sequence>MGWLYVNVSTEASEKIAQRIGSEVGESTSIDVEGPVKKILQHSCGDEVLPCSLVVLVKLPMR</sequence>
<name>Q0V7I0_PHANO</name>
<proteinExistence type="predicted"/>
<dbReference type="GeneID" id="5967860"/>
<dbReference type="EMBL" id="CH445325">
    <property type="protein sequence ID" value="EAT91529.1"/>
    <property type="molecule type" value="Genomic_DNA"/>
</dbReference>